<dbReference type="Proteomes" id="UP000247814">
    <property type="component" value="Unassembled WGS sequence"/>
</dbReference>
<keyword evidence="6 8" id="KW-1133">Transmembrane helix</keyword>
<evidence type="ECO:0000256" key="2">
    <source>
        <dbReference type="ARBA" id="ARBA00010892"/>
    </source>
</evidence>
<comment type="subcellular location">
    <subcellularLocation>
        <location evidence="8">Cell membrane</location>
        <topology evidence="8">Multi-pass membrane protein</topology>
    </subcellularLocation>
    <subcellularLocation>
        <location evidence="1">Endomembrane system</location>
        <topology evidence="1">Multi-pass membrane protein</topology>
    </subcellularLocation>
</comment>
<reference evidence="9 10" key="1">
    <citation type="submission" date="2017-07" db="EMBL/GenBank/DDBJ databases">
        <title>A draft genome sequence of Komagataeibacter sucrofermentans LMG 18788.</title>
        <authorList>
            <person name="Skraban J."/>
            <person name="Cleenwerck I."/>
            <person name="Vandamme P."/>
            <person name="Trcek J."/>
        </authorList>
    </citation>
    <scope>NUCLEOTIDE SEQUENCE [LARGE SCALE GENOMIC DNA]</scope>
    <source>
        <strain evidence="9 10">LMG 18788</strain>
    </source>
</reference>
<proteinExistence type="inferred from homology"/>
<dbReference type="GO" id="GO:0005886">
    <property type="term" value="C:plasma membrane"/>
    <property type="evidence" value="ECO:0007669"/>
    <property type="project" value="UniProtKB-SubCell"/>
</dbReference>
<feature type="transmembrane region" description="Helical" evidence="8">
    <location>
        <begin position="248"/>
        <end position="273"/>
    </location>
</feature>
<evidence type="ECO:0000256" key="4">
    <source>
        <dbReference type="ARBA" id="ARBA00022596"/>
    </source>
</evidence>
<keyword evidence="3 8" id="KW-0813">Transport</keyword>
<dbReference type="RefSeq" id="WP_110567558.1">
    <property type="nucleotide sequence ID" value="NZ_CP137147.1"/>
</dbReference>
<accession>A0A318R3E6</accession>
<evidence type="ECO:0000256" key="6">
    <source>
        <dbReference type="ARBA" id="ARBA00022989"/>
    </source>
</evidence>
<evidence type="ECO:0000256" key="8">
    <source>
        <dbReference type="RuleBase" id="RU362101"/>
    </source>
</evidence>
<dbReference type="GO" id="GO:0015099">
    <property type="term" value="F:nickel cation transmembrane transporter activity"/>
    <property type="evidence" value="ECO:0007669"/>
    <property type="project" value="UniProtKB-UniRule"/>
</dbReference>
<gene>
    <name evidence="9" type="ORF">CFR77_03290</name>
</gene>
<evidence type="ECO:0000313" key="10">
    <source>
        <dbReference type="Proteomes" id="UP000247814"/>
    </source>
</evidence>
<evidence type="ECO:0000256" key="3">
    <source>
        <dbReference type="ARBA" id="ARBA00022448"/>
    </source>
</evidence>
<keyword evidence="5 8" id="KW-0812">Transmembrane</keyword>
<dbReference type="InterPro" id="IPR011541">
    <property type="entry name" value="Ni/Co_transpt_high_affinity"/>
</dbReference>
<dbReference type="AlphaFoldDB" id="A0A318R3E6"/>
<feature type="transmembrane region" description="Helical" evidence="8">
    <location>
        <begin position="112"/>
        <end position="135"/>
    </location>
</feature>
<dbReference type="EMBL" id="NKUA01000003">
    <property type="protein sequence ID" value="PYD80433.1"/>
    <property type="molecule type" value="Genomic_DNA"/>
</dbReference>
<name>A0A318R3E6_9PROT</name>
<sequence>MLKEARHGTRAMMCALLLANLAAWAWAMTMLGASPVLLGAAGLAWTFGLRHGLDADHIVAIDVVTRRLMLAGRAPSLVGLFFSLGHSTVVILATLALVVLPAQGWLERWHLVGESFGTLVSAAFMLVAVVANARMAMGQWRALRQPAPLPAGAAPSAGIISRWVGRWIGRSWQMYPLGFLFGLGFDTASEIGLLGMAAVQARHGLGLAGVMAFPLLFTAGMALVDTLDTLLMCRAYGWGMRSGRRRVAYDLGISLVSLVAAVGIGVIELGQGVGPVAGGSLLMRGLMMASDHFAALGAGIVLVFLALWGGAVVVSRMQADRISPT</sequence>
<dbReference type="OrthoDB" id="9776706at2"/>
<dbReference type="InterPro" id="IPR004688">
    <property type="entry name" value="Ni/Co_transpt"/>
</dbReference>
<keyword evidence="10" id="KW-1185">Reference proteome</keyword>
<feature type="transmembrane region" description="Helical" evidence="8">
    <location>
        <begin position="77"/>
        <end position="100"/>
    </location>
</feature>
<feature type="transmembrane region" description="Helical" evidence="8">
    <location>
        <begin position="293"/>
        <end position="314"/>
    </location>
</feature>
<evidence type="ECO:0000256" key="5">
    <source>
        <dbReference type="ARBA" id="ARBA00022692"/>
    </source>
</evidence>
<feature type="transmembrane region" description="Helical" evidence="8">
    <location>
        <begin position="205"/>
        <end position="227"/>
    </location>
</feature>
<dbReference type="GO" id="GO:0012505">
    <property type="term" value="C:endomembrane system"/>
    <property type="evidence" value="ECO:0007669"/>
    <property type="project" value="UniProtKB-SubCell"/>
</dbReference>
<dbReference type="PANTHER" id="PTHR31611">
    <property type="entry name" value="HIGH-AFFINITY NICKEL TRANSPORT PROTEIN NIC1"/>
    <property type="match status" value="1"/>
</dbReference>
<evidence type="ECO:0000256" key="7">
    <source>
        <dbReference type="ARBA" id="ARBA00023136"/>
    </source>
</evidence>
<organism evidence="9 10">
    <name type="scientific">Komagataeibacter sucrofermentans</name>
    <dbReference type="NCBI Taxonomy" id="1053551"/>
    <lineage>
        <taxon>Bacteria</taxon>
        <taxon>Pseudomonadati</taxon>
        <taxon>Pseudomonadota</taxon>
        <taxon>Alphaproteobacteria</taxon>
        <taxon>Acetobacterales</taxon>
        <taxon>Acetobacteraceae</taxon>
        <taxon>Komagataeibacter</taxon>
    </lineage>
</organism>
<keyword evidence="4" id="KW-0533">Nickel</keyword>
<protein>
    <recommendedName>
        <fullName evidence="8">Nickel/cobalt efflux system</fullName>
    </recommendedName>
</protein>
<comment type="similarity">
    <text evidence="2 8">Belongs to the NiCoT transporter (TC 2.A.52) family.</text>
</comment>
<dbReference type="PANTHER" id="PTHR31611:SF0">
    <property type="entry name" value="HIGH-AFFINITY NICKEL TRANSPORT PROTEIN NIC1"/>
    <property type="match status" value="1"/>
</dbReference>
<comment type="caution">
    <text evidence="9">The sequence shown here is derived from an EMBL/GenBank/DDBJ whole genome shotgun (WGS) entry which is preliminary data.</text>
</comment>
<evidence type="ECO:0000256" key="1">
    <source>
        <dbReference type="ARBA" id="ARBA00004127"/>
    </source>
</evidence>
<evidence type="ECO:0000313" key="9">
    <source>
        <dbReference type="EMBL" id="PYD80433.1"/>
    </source>
</evidence>
<dbReference type="Pfam" id="PF03824">
    <property type="entry name" value="NicO"/>
    <property type="match status" value="1"/>
</dbReference>
<keyword evidence="7 8" id="KW-0472">Membrane</keyword>
<feature type="transmembrane region" description="Helical" evidence="8">
    <location>
        <begin position="177"/>
        <end position="199"/>
    </location>
</feature>